<dbReference type="EMBL" id="VKME01000008">
    <property type="protein sequence ID" value="MBE0127997.1"/>
    <property type="molecule type" value="Genomic_DNA"/>
</dbReference>
<sequence length="198" mass="23449">MKIDNRLTPVTILLSIFSCLIPFYADLSLPLKSGSVVKWVENVQAIWLLFCCLFTLHYICSTRLSKGARAFWLWAALWWLILFGRSINWGRAYFPEGPRILFRVISVILIGTLILSLLFSKWLRKEIIFRIQNETILVWTFALVVITFFISDGVEHHRYFSGFFLHDYIYRDLVEELYEIPFMVGLFCIVYDLMERQK</sequence>
<evidence type="ECO:0000313" key="3">
    <source>
        <dbReference type="Proteomes" id="UP000656723"/>
    </source>
</evidence>
<feature type="transmembrane region" description="Helical" evidence="1">
    <location>
        <begin position="131"/>
        <end position="150"/>
    </location>
</feature>
<feature type="transmembrane region" description="Helical" evidence="1">
    <location>
        <begin position="71"/>
        <end position="88"/>
    </location>
</feature>
<keyword evidence="1" id="KW-1133">Transmembrane helix</keyword>
<evidence type="ECO:0000256" key="1">
    <source>
        <dbReference type="SAM" id="Phobius"/>
    </source>
</evidence>
<feature type="transmembrane region" description="Helical" evidence="1">
    <location>
        <begin position="7"/>
        <end position="25"/>
    </location>
</feature>
<dbReference type="AlphaFoldDB" id="A0A8I0MJ89"/>
<protein>
    <submittedName>
        <fullName evidence="2">Uncharacterized protein</fullName>
    </submittedName>
</protein>
<dbReference type="RefSeq" id="WP_134928576.1">
    <property type="nucleotide sequence ID" value="NZ_VKME01000008.1"/>
</dbReference>
<proteinExistence type="predicted"/>
<feature type="transmembrane region" description="Helical" evidence="1">
    <location>
        <begin position="45"/>
        <end position="64"/>
    </location>
</feature>
<reference evidence="2" key="1">
    <citation type="submission" date="2019-07" db="EMBL/GenBank/DDBJ databases">
        <title>KPC-2 carbapenem resistent Enterobacterales isolates from Germany.</title>
        <authorList>
            <person name="Yao Y."/>
            <person name="Falgenhauer L."/>
            <person name="Imirzalioglu C."/>
            <person name="Chakraborty T."/>
        </authorList>
    </citation>
    <scope>NUCLEOTIDE SEQUENCE</scope>
    <source>
        <strain evidence="2">CA13304</strain>
    </source>
</reference>
<accession>A0A8I0MJ89</accession>
<gene>
    <name evidence="2" type="ORF">FOT72_08160</name>
</gene>
<feature type="transmembrane region" description="Helical" evidence="1">
    <location>
        <begin position="177"/>
        <end position="194"/>
    </location>
</feature>
<dbReference type="PROSITE" id="PS51257">
    <property type="entry name" value="PROKAR_LIPOPROTEIN"/>
    <property type="match status" value="1"/>
</dbReference>
<name>A0A8I0MJ89_CITAM</name>
<keyword evidence="1" id="KW-0812">Transmembrane</keyword>
<evidence type="ECO:0000313" key="2">
    <source>
        <dbReference type="EMBL" id="MBE0127997.1"/>
    </source>
</evidence>
<organism evidence="2 3">
    <name type="scientific">Citrobacter amalonaticus</name>
    <dbReference type="NCBI Taxonomy" id="35703"/>
    <lineage>
        <taxon>Bacteria</taxon>
        <taxon>Pseudomonadati</taxon>
        <taxon>Pseudomonadota</taxon>
        <taxon>Gammaproteobacteria</taxon>
        <taxon>Enterobacterales</taxon>
        <taxon>Enterobacteriaceae</taxon>
        <taxon>Citrobacter</taxon>
    </lineage>
</organism>
<keyword evidence="1" id="KW-0472">Membrane</keyword>
<comment type="caution">
    <text evidence="2">The sequence shown here is derived from an EMBL/GenBank/DDBJ whole genome shotgun (WGS) entry which is preliminary data.</text>
</comment>
<feature type="transmembrane region" description="Helical" evidence="1">
    <location>
        <begin position="100"/>
        <end position="119"/>
    </location>
</feature>
<dbReference type="Proteomes" id="UP000656723">
    <property type="component" value="Unassembled WGS sequence"/>
</dbReference>